<protein>
    <recommendedName>
        <fullName evidence="2">site-specific DNA-methyltransferase (adenine-specific)</fullName>
        <ecNumber evidence="2">2.1.1.72</ecNumber>
    </recommendedName>
</protein>
<evidence type="ECO:0000313" key="8">
    <source>
        <dbReference type="EMBL" id="MET4759327.1"/>
    </source>
</evidence>
<dbReference type="GO" id="GO:0009007">
    <property type="term" value="F:site-specific DNA-methyltransferase (adenine-specific) activity"/>
    <property type="evidence" value="ECO:0007669"/>
    <property type="project" value="UniProtKB-EC"/>
</dbReference>
<evidence type="ECO:0000256" key="1">
    <source>
        <dbReference type="ARBA" id="ARBA00006594"/>
    </source>
</evidence>
<keyword evidence="4 8" id="KW-0808">Transferase</keyword>
<dbReference type="InterPro" id="IPR002941">
    <property type="entry name" value="DNA_methylase_N4/N6"/>
</dbReference>
<dbReference type="PRINTS" id="PR00506">
    <property type="entry name" value="D21N6MTFRASE"/>
</dbReference>
<dbReference type="RefSeq" id="WP_354009321.1">
    <property type="nucleotide sequence ID" value="NZ_JBEWTA010000001.1"/>
</dbReference>
<name>A0ABV2SNH7_9GAMM</name>
<keyword evidence="3 8" id="KW-0489">Methyltransferase</keyword>
<sequence length="684" mass="78342">MEKITETHANSRSMDIVADNISKLKQLFPELITEDADGAKIDADVLKELVGQQVIDGDKERYNFSWHGKAAARRLAQTPSTGTLRPCKAESKHWDTTKNLFIEGDNLEVLKLLQKSYHKKVKMIYIDPPYNTGKDFVYSDNYKDNIKNYLELTSQTDDEGYKLSSNPETSGRYHSNWLNMIYPRLKLARNLLKDDGLIFISIDEHEIENLKKITDEIFGEGNFIAQLVWEKTRKNDAKLFSIGHEYILVYAKSLILLKERETKWREPKPGAKEIVDEYKILVDKYGSDYESIQSDLRDWYKKLPKNHPSKKLSRYKWVDKNGPWRDRDISWPGDNGPSYDVIHPETKQPCRVPDTGWRFSNPESMQEQIDLGLVAFRYTHEDPPFRKAHLLPVKGEVLDEENVADQDEEEEVVAGLQVMPSVMYKQSQVAVKYLKNLMGAKLFDNPKDHEVLARIFKYCDLGKKDIVLDFFAGSCSTAESIINLNLEDQGDRKFIVVQLPEACNPKKTAFKNGYKTISELGLKRISLAGERIVSENQSKDGISKLDIGFKFFKLDSSNIKPWDADFDNLEQMVLGADDSLKEDRSAEDVLYEILLKYGLDLTLPIEEHMIGDKTVYNIGFGALMVCLDNQIEMPVIEGIGQLNKELQPEMMRVVFKDAGFANDVVKTNAIQVLKQYGIDDVKSI</sequence>
<evidence type="ECO:0000256" key="5">
    <source>
        <dbReference type="ARBA" id="ARBA00022691"/>
    </source>
</evidence>
<evidence type="ECO:0000256" key="6">
    <source>
        <dbReference type="ARBA" id="ARBA00047942"/>
    </source>
</evidence>
<dbReference type="InterPro" id="IPR029063">
    <property type="entry name" value="SAM-dependent_MTases_sf"/>
</dbReference>
<comment type="similarity">
    <text evidence="1">Belongs to the N(4)/N(6)-methyltransferase family.</text>
</comment>
<dbReference type="InterPro" id="IPR002052">
    <property type="entry name" value="DNA_methylase_N6_adenine_CS"/>
</dbReference>
<evidence type="ECO:0000313" key="9">
    <source>
        <dbReference type="Proteomes" id="UP001549366"/>
    </source>
</evidence>
<dbReference type="PIRSF" id="PIRSF015855">
    <property type="entry name" value="TypeIII_Mtase_mKpnI"/>
    <property type="match status" value="1"/>
</dbReference>
<evidence type="ECO:0000256" key="3">
    <source>
        <dbReference type="ARBA" id="ARBA00022603"/>
    </source>
</evidence>
<keyword evidence="5" id="KW-0949">S-adenosyl-L-methionine</keyword>
<dbReference type="GO" id="GO:0032259">
    <property type="term" value="P:methylation"/>
    <property type="evidence" value="ECO:0007669"/>
    <property type="project" value="UniProtKB-KW"/>
</dbReference>
<dbReference type="Proteomes" id="UP001549366">
    <property type="component" value="Unassembled WGS sequence"/>
</dbReference>
<comment type="caution">
    <text evidence="8">The sequence shown here is derived from an EMBL/GenBank/DDBJ whole genome shotgun (WGS) entry which is preliminary data.</text>
</comment>
<evidence type="ECO:0000256" key="4">
    <source>
        <dbReference type="ARBA" id="ARBA00022679"/>
    </source>
</evidence>
<dbReference type="EC" id="2.1.1.72" evidence="2"/>
<dbReference type="SUPFAM" id="SSF53335">
    <property type="entry name" value="S-adenosyl-L-methionine-dependent methyltransferases"/>
    <property type="match status" value="1"/>
</dbReference>
<dbReference type="InterPro" id="IPR002295">
    <property type="entry name" value="N4/N6-MTase_EcoPI_Mod-like"/>
</dbReference>
<dbReference type="EMBL" id="JBEWTB010000002">
    <property type="protein sequence ID" value="MET4759327.1"/>
    <property type="molecule type" value="Genomic_DNA"/>
</dbReference>
<feature type="domain" description="DNA methylase N-4/N-6" evidence="7">
    <location>
        <begin position="121"/>
        <end position="485"/>
    </location>
</feature>
<evidence type="ECO:0000259" key="7">
    <source>
        <dbReference type="Pfam" id="PF01555"/>
    </source>
</evidence>
<proteinExistence type="inferred from homology"/>
<gene>
    <name evidence="8" type="ORF">V5J35_004519</name>
</gene>
<dbReference type="PROSITE" id="PS00092">
    <property type="entry name" value="N6_MTASE"/>
    <property type="match status" value="1"/>
</dbReference>
<dbReference type="Pfam" id="PF01555">
    <property type="entry name" value="N6_N4_Mtase"/>
    <property type="match status" value="1"/>
</dbReference>
<keyword evidence="9" id="KW-1185">Reference proteome</keyword>
<reference evidence="8 9" key="1">
    <citation type="submission" date="2024-06" db="EMBL/GenBank/DDBJ databases">
        <title>Genomic Encyclopedia of Type Strains, Phase V (KMG-V): Genome sequencing to study the core and pangenomes of soil and plant-associated prokaryotes.</title>
        <authorList>
            <person name="Whitman W."/>
        </authorList>
    </citation>
    <scope>NUCLEOTIDE SEQUENCE [LARGE SCALE GENOMIC DNA]</scope>
    <source>
        <strain evidence="8 9">NE40</strain>
    </source>
</reference>
<evidence type="ECO:0000256" key="2">
    <source>
        <dbReference type="ARBA" id="ARBA00011900"/>
    </source>
</evidence>
<dbReference type="Gene3D" id="3.40.50.150">
    <property type="entry name" value="Vaccinia Virus protein VP39"/>
    <property type="match status" value="1"/>
</dbReference>
<organism evidence="8 9">
    <name type="scientific">Endozoicomonas lisbonensis</name>
    <dbReference type="NCBI Taxonomy" id="3120522"/>
    <lineage>
        <taxon>Bacteria</taxon>
        <taxon>Pseudomonadati</taxon>
        <taxon>Pseudomonadota</taxon>
        <taxon>Gammaproteobacteria</taxon>
        <taxon>Oceanospirillales</taxon>
        <taxon>Endozoicomonadaceae</taxon>
        <taxon>Endozoicomonas</taxon>
    </lineage>
</organism>
<accession>A0ABV2SNH7</accession>
<comment type="catalytic activity">
    <reaction evidence="6">
        <text>a 2'-deoxyadenosine in DNA + S-adenosyl-L-methionine = an N(6)-methyl-2'-deoxyadenosine in DNA + S-adenosyl-L-homocysteine + H(+)</text>
        <dbReference type="Rhea" id="RHEA:15197"/>
        <dbReference type="Rhea" id="RHEA-COMP:12418"/>
        <dbReference type="Rhea" id="RHEA-COMP:12419"/>
        <dbReference type="ChEBI" id="CHEBI:15378"/>
        <dbReference type="ChEBI" id="CHEBI:57856"/>
        <dbReference type="ChEBI" id="CHEBI:59789"/>
        <dbReference type="ChEBI" id="CHEBI:90615"/>
        <dbReference type="ChEBI" id="CHEBI:90616"/>
        <dbReference type="EC" id="2.1.1.72"/>
    </reaction>
</comment>